<dbReference type="InterPro" id="IPR002397">
    <property type="entry name" value="Cyt_P450_B"/>
</dbReference>
<dbReference type="Pfam" id="PF00067">
    <property type="entry name" value="p450"/>
    <property type="match status" value="1"/>
</dbReference>
<name>A0A1E3RY67_9MYCO</name>
<evidence type="ECO:0000256" key="1">
    <source>
        <dbReference type="ARBA" id="ARBA00010617"/>
    </source>
</evidence>
<dbReference type="PANTHER" id="PTHR46696">
    <property type="entry name" value="P450, PUTATIVE (EUROFUNG)-RELATED"/>
    <property type="match status" value="1"/>
</dbReference>
<keyword evidence="6 7" id="KW-0503">Monooxygenase</keyword>
<dbReference type="PRINTS" id="PR00385">
    <property type="entry name" value="P450"/>
</dbReference>
<dbReference type="SUPFAM" id="SSF48264">
    <property type="entry name" value="Cytochrome P450"/>
    <property type="match status" value="1"/>
</dbReference>
<dbReference type="EMBL" id="MIGZ01000041">
    <property type="protein sequence ID" value="ODQ94382.1"/>
    <property type="molecule type" value="Genomic_DNA"/>
</dbReference>
<dbReference type="GO" id="GO:0005506">
    <property type="term" value="F:iron ion binding"/>
    <property type="evidence" value="ECO:0007669"/>
    <property type="project" value="InterPro"/>
</dbReference>
<dbReference type="InterPro" id="IPR036396">
    <property type="entry name" value="Cyt_P450_sf"/>
</dbReference>
<keyword evidence="4 7" id="KW-0560">Oxidoreductase</keyword>
<evidence type="ECO:0000256" key="5">
    <source>
        <dbReference type="ARBA" id="ARBA00023004"/>
    </source>
</evidence>
<keyword evidence="9" id="KW-1185">Reference proteome</keyword>
<evidence type="ECO:0000256" key="2">
    <source>
        <dbReference type="ARBA" id="ARBA00022617"/>
    </source>
</evidence>
<keyword evidence="3 7" id="KW-0479">Metal-binding</keyword>
<accession>A0A1E3RY67</accession>
<evidence type="ECO:0000256" key="6">
    <source>
        <dbReference type="ARBA" id="ARBA00023033"/>
    </source>
</evidence>
<organism evidence="8 9">
    <name type="scientific">Mycolicibacterium holsaticum</name>
    <dbReference type="NCBI Taxonomy" id="152142"/>
    <lineage>
        <taxon>Bacteria</taxon>
        <taxon>Bacillati</taxon>
        <taxon>Actinomycetota</taxon>
        <taxon>Actinomycetes</taxon>
        <taxon>Mycobacteriales</taxon>
        <taxon>Mycobacteriaceae</taxon>
        <taxon>Mycolicibacterium</taxon>
    </lineage>
</organism>
<dbReference type="Gene3D" id="1.10.630.10">
    <property type="entry name" value="Cytochrome P450"/>
    <property type="match status" value="1"/>
</dbReference>
<dbReference type="GO" id="GO:0016705">
    <property type="term" value="F:oxidoreductase activity, acting on paired donors, with incorporation or reduction of molecular oxygen"/>
    <property type="evidence" value="ECO:0007669"/>
    <property type="project" value="InterPro"/>
</dbReference>
<dbReference type="AlphaFoldDB" id="A0A1E3RY67"/>
<protein>
    <recommendedName>
        <fullName evidence="10">Cytochrome</fullName>
    </recommendedName>
</protein>
<dbReference type="GO" id="GO:0020037">
    <property type="term" value="F:heme binding"/>
    <property type="evidence" value="ECO:0007669"/>
    <property type="project" value="InterPro"/>
</dbReference>
<dbReference type="PRINTS" id="PR00359">
    <property type="entry name" value="BP450"/>
</dbReference>
<dbReference type="PANTHER" id="PTHR46696:SF6">
    <property type="entry name" value="P450, PUTATIVE (EUROFUNG)-RELATED"/>
    <property type="match status" value="1"/>
</dbReference>
<reference evidence="9" key="1">
    <citation type="submission" date="2016-09" db="EMBL/GenBank/DDBJ databases">
        <authorList>
            <person name="Greninger A.L."/>
            <person name="Jerome K.R."/>
            <person name="Mcnair B."/>
            <person name="Wallis C."/>
            <person name="Fang F."/>
        </authorList>
    </citation>
    <scope>NUCLEOTIDE SEQUENCE [LARGE SCALE GENOMIC DNA]</scope>
    <source>
        <strain evidence="9">M7</strain>
    </source>
</reference>
<evidence type="ECO:0000313" key="8">
    <source>
        <dbReference type="EMBL" id="ODQ94382.1"/>
    </source>
</evidence>
<dbReference type="PROSITE" id="PS00086">
    <property type="entry name" value="CYTOCHROME_P450"/>
    <property type="match status" value="1"/>
</dbReference>
<comment type="similarity">
    <text evidence="1 7">Belongs to the cytochrome P450 family.</text>
</comment>
<proteinExistence type="inferred from homology"/>
<keyword evidence="5 7" id="KW-0408">Iron</keyword>
<dbReference type="InterPro" id="IPR017972">
    <property type="entry name" value="Cyt_P450_CS"/>
</dbReference>
<evidence type="ECO:0000256" key="3">
    <source>
        <dbReference type="ARBA" id="ARBA00022723"/>
    </source>
</evidence>
<evidence type="ECO:0008006" key="10">
    <source>
        <dbReference type="Google" id="ProtNLM"/>
    </source>
</evidence>
<dbReference type="Proteomes" id="UP000094243">
    <property type="component" value="Unassembled WGS sequence"/>
</dbReference>
<comment type="caution">
    <text evidence="8">The sequence shown here is derived from an EMBL/GenBank/DDBJ whole genome shotgun (WGS) entry which is preliminary data.</text>
</comment>
<evidence type="ECO:0000313" key="9">
    <source>
        <dbReference type="Proteomes" id="UP000094243"/>
    </source>
</evidence>
<keyword evidence="2 7" id="KW-0349">Heme</keyword>
<evidence type="ECO:0000256" key="4">
    <source>
        <dbReference type="ARBA" id="ARBA00023002"/>
    </source>
</evidence>
<dbReference type="GO" id="GO:0004497">
    <property type="term" value="F:monooxygenase activity"/>
    <property type="evidence" value="ECO:0007669"/>
    <property type="project" value="UniProtKB-KW"/>
</dbReference>
<sequence>MLRGYLVTRFDDVYTVMFNNARFRLQARPEEQYQEHQPKDRVRTFNQLLSLKNIQPRLQSVVQSEIDLLIDAKLPTGHMEVYADFAEKLPAHIIGTLFGLERTDFPLLLSYRHARHALFNSPPDAEDVARRAREEQQKMEARMVEVIADHRANPADDLLTLLIGMTEDGAPLTDEQIVTIVARDLLMAGSETVTNSICNAIYRLLTIPGMYDKLVADPSLIPAFVEESLRFDPPVQIFWRATEEDVEISGCPIAKDTQLYTSIAGANRDPDVFSDPKDFDISRPKGKHITFSVGLHKCPGHFLARYEMEMSIASMLSRMPNLRINPEAEKPQYVGVALRNWGPIHLLFDAAPKAG</sequence>
<gene>
    <name evidence="8" type="ORF">BHQ17_09350</name>
</gene>
<evidence type="ECO:0000256" key="7">
    <source>
        <dbReference type="RuleBase" id="RU000461"/>
    </source>
</evidence>
<dbReference type="InterPro" id="IPR001128">
    <property type="entry name" value="Cyt_P450"/>
</dbReference>